<keyword evidence="3" id="KW-1185">Reference proteome</keyword>
<comment type="caution">
    <text evidence="2">The sequence shown here is derived from an EMBL/GenBank/DDBJ whole genome shotgun (WGS) entry which is preliminary data.</text>
</comment>
<dbReference type="InterPro" id="IPR024520">
    <property type="entry name" value="DUF3558"/>
</dbReference>
<proteinExistence type="predicted"/>
<feature type="compositionally biased region" description="Low complexity" evidence="1">
    <location>
        <begin position="48"/>
        <end position="62"/>
    </location>
</feature>
<name>A0ABW5H0L6_9PSEU</name>
<evidence type="ECO:0000256" key="1">
    <source>
        <dbReference type="SAM" id="MobiDB-lite"/>
    </source>
</evidence>
<evidence type="ECO:0000313" key="2">
    <source>
        <dbReference type="EMBL" id="MFD2466766.1"/>
    </source>
</evidence>
<dbReference type="Pfam" id="PF12079">
    <property type="entry name" value="DUF3558"/>
    <property type="match status" value="1"/>
</dbReference>
<dbReference type="Proteomes" id="UP001597483">
    <property type="component" value="Unassembled WGS sequence"/>
</dbReference>
<dbReference type="EMBL" id="JBHUKS010000004">
    <property type="protein sequence ID" value="MFD2466766.1"/>
    <property type="molecule type" value="Genomic_DNA"/>
</dbReference>
<accession>A0ABW5H0L6</accession>
<sequence>MATRTVLDVIRLPRATEPAKPVALATTGSFLLLAMAACSSAPETPAQATLESSSASTSTARSVPKVSNPLDATKYEQNPCALLSQAQATELINAVRNRQAAGAVAPICSWYDADGNRIGLGLLPRQGGLASAYQHQDSQSGYFEAIPGINGYPAVLSGTTDSRKIGGCQAIVGIADDEAFTSSILLQPPSPLYQDPCSLAVKTAAAAITTIKDGA</sequence>
<evidence type="ECO:0000313" key="3">
    <source>
        <dbReference type="Proteomes" id="UP001597483"/>
    </source>
</evidence>
<organism evidence="2 3">
    <name type="scientific">Amycolatopsis silviterrae</name>
    <dbReference type="NCBI Taxonomy" id="1656914"/>
    <lineage>
        <taxon>Bacteria</taxon>
        <taxon>Bacillati</taxon>
        <taxon>Actinomycetota</taxon>
        <taxon>Actinomycetes</taxon>
        <taxon>Pseudonocardiales</taxon>
        <taxon>Pseudonocardiaceae</taxon>
        <taxon>Amycolatopsis</taxon>
    </lineage>
</organism>
<gene>
    <name evidence="2" type="ORF">ACFSVL_05135</name>
</gene>
<dbReference type="RefSeq" id="WP_378300946.1">
    <property type="nucleotide sequence ID" value="NZ_JBHUKS010000004.1"/>
</dbReference>
<reference evidence="3" key="1">
    <citation type="journal article" date="2019" name="Int. J. Syst. Evol. Microbiol.">
        <title>The Global Catalogue of Microorganisms (GCM) 10K type strain sequencing project: providing services to taxonomists for standard genome sequencing and annotation.</title>
        <authorList>
            <consortium name="The Broad Institute Genomics Platform"/>
            <consortium name="The Broad Institute Genome Sequencing Center for Infectious Disease"/>
            <person name="Wu L."/>
            <person name="Ma J."/>
        </authorList>
    </citation>
    <scope>NUCLEOTIDE SEQUENCE [LARGE SCALE GENOMIC DNA]</scope>
    <source>
        <strain evidence="3">CGMCC 4.7641</strain>
    </source>
</reference>
<protein>
    <submittedName>
        <fullName evidence="2">DUF3558 domain-containing protein</fullName>
    </submittedName>
</protein>
<feature type="region of interest" description="Disordered" evidence="1">
    <location>
        <begin position="48"/>
        <end position="71"/>
    </location>
</feature>